<dbReference type="PATRIC" id="fig|1299334.3.peg.1270"/>
<reference evidence="1" key="1">
    <citation type="submission" date="2014-01" db="EMBL/GenBank/DDBJ databases">
        <authorList>
            <person name="Brown-Elliot B."/>
            <person name="Wallace R."/>
            <person name="Lenaerts A."/>
            <person name="Ordway D."/>
            <person name="DeGroote M.A."/>
            <person name="Parker T."/>
            <person name="Sizemore C."/>
            <person name="Tallon L.J."/>
            <person name="Sadzewicz L.K."/>
            <person name="Sengamalay N."/>
            <person name="Fraser C.M."/>
            <person name="Hine E."/>
            <person name="Shefchek K.A."/>
            <person name="Das S.P."/>
            <person name="Tettelin H."/>
        </authorList>
    </citation>
    <scope>NUCLEOTIDE SEQUENCE [LARGE SCALE GENOMIC DNA]</scope>
    <source>
        <strain evidence="1">4042</strain>
    </source>
</reference>
<name>X8DKM5_MYCXE</name>
<organism evidence="1">
    <name type="scientific">Mycobacterium xenopi 4042</name>
    <dbReference type="NCBI Taxonomy" id="1299334"/>
    <lineage>
        <taxon>Bacteria</taxon>
        <taxon>Bacillati</taxon>
        <taxon>Actinomycetota</taxon>
        <taxon>Actinomycetes</taxon>
        <taxon>Mycobacteriales</taxon>
        <taxon>Mycobacteriaceae</taxon>
        <taxon>Mycobacterium</taxon>
    </lineage>
</organism>
<dbReference type="AlphaFoldDB" id="X8DKM5"/>
<accession>X8DKM5</accession>
<evidence type="ECO:0000313" key="1">
    <source>
        <dbReference type="EMBL" id="EUA68596.1"/>
    </source>
</evidence>
<dbReference type="EMBL" id="JAOB01000013">
    <property type="protein sequence ID" value="EUA68596.1"/>
    <property type="molecule type" value="Genomic_DNA"/>
</dbReference>
<gene>
    <name evidence="1" type="ORF">I553_1784</name>
</gene>
<protein>
    <submittedName>
        <fullName evidence="1">Uncharacterized protein</fullName>
    </submittedName>
</protein>
<sequence>MAMNPLSAPEKSLHQQAWTAALSSWYLHPPERWTPFPRIIRAVAKHESTDVAGNIRALEEVSRRPKKMK</sequence>
<proteinExistence type="predicted"/>
<comment type="caution">
    <text evidence="1">The sequence shown here is derived from an EMBL/GenBank/DDBJ whole genome shotgun (WGS) entry which is preliminary data.</text>
</comment>